<dbReference type="NCBIfam" id="TIGR00229">
    <property type="entry name" value="sensory_box"/>
    <property type="match status" value="1"/>
</dbReference>
<dbReference type="RefSeq" id="WP_146947936.1">
    <property type="nucleotide sequence ID" value="NZ_VOQF01000005.1"/>
</dbReference>
<comment type="caution">
    <text evidence="6">The sequence shown here is derived from an EMBL/GenBank/DDBJ whole genome shotgun (WGS) entry which is preliminary data.</text>
</comment>
<dbReference type="OrthoDB" id="9759607at2"/>
<reference evidence="6 7" key="1">
    <citation type="journal article" date="2005" name="Int. J. Syst. Evol. Microbiol.">
        <title>Bacillus litoralis sp. nov., isolated from a tidal flat of the Yellow Sea in Korea.</title>
        <authorList>
            <person name="Yoon J.H."/>
            <person name="Oh T.K."/>
        </authorList>
    </citation>
    <scope>NUCLEOTIDE SEQUENCE [LARGE SCALE GENOMIC DNA]</scope>
    <source>
        <strain evidence="6 7">SW-211</strain>
    </source>
</reference>
<feature type="transmembrane region" description="Helical" evidence="2">
    <location>
        <begin position="214"/>
        <end position="236"/>
    </location>
</feature>
<protein>
    <submittedName>
        <fullName evidence="6">EAL domain-containing protein</fullName>
    </submittedName>
</protein>
<evidence type="ECO:0000256" key="2">
    <source>
        <dbReference type="SAM" id="Phobius"/>
    </source>
</evidence>
<dbReference type="Pfam" id="PF13426">
    <property type="entry name" value="PAS_9"/>
    <property type="match status" value="1"/>
</dbReference>
<feature type="domain" description="GGDEF" evidence="5">
    <location>
        <begin position="401"/>
        <end position="534"/>
    </location>
</feature>
<dbReference type="NCBIfam" id="TIGR00254">
    <property type="entry name" value="GGDEF"/>
    <property type="match status" value="1"/>
</dbReference>
<proteinExistence type="predicted"/>
<keyword evidence="2" id="KW-0472">Membrane</keyword>
<name>A0A5C6W2K9_9BACI</name>
<dbReference type="Pfam" id="PF00563">
    <property type="entry name" value="EAL"/>
    <property type="match status" value="1"/>
</dbReference>
<dbReference type="InterPro" id="IPR001633">
    <property type="entry name" value="EAL_dom"/>
</dbReference>
<dbReference type="Proteomes" id="UP000321363">
    <property type="component" value="Unassembled WGS sequence"/>
</dbReference>
<dbReference type="PROSITE" id="PS50887">
    <property type="entry name" value="GGDEF"/>
    <property type="match status" value="1"/>
</dbReference>
<gene>
    <name evidence="6" type="ORF">FS935_09565</name>
</gene>
<feature type="domain" description="EAL" evidence="4">
    <location>
        <begin position="543"/>
        <end position="797"/>
    </location>
</feature>
<dbReference type="SUPFAM" id="SSF55785">
    <property type="entry name" value="PYP-like sensor domain (PAS domain)"/>
    <property type="match status" value="1"/>
</dbReference>
<evidence type="ECO:0000259" key="4">
    <source>
        <dbReference type="PROSITE" id="PS50883"/>
    </source>
</evidence>
<dbReference type="PROSITE" id="PS50883">
    <property type="entry name" value="EAL"/>
    <property type="match status" value="1"/>
</dbReference>
<evidence type="ECO:0000259" key="5">
    <source>
        <dbReference type="PROSITE" id="PS50887"/>
    </source>
</evidence>
<feature type="transmembrane region" description="Helical" evidence="2">
    <location>
        <begin position="15"/>
        <end position="34"/>
    </location>
</feature>
<dbReference type="InterPro" id="IPR029787">
    <property type="entry name" value="Nucleotide_cyclase"/>
</dbReference>
<feature type="domain" description="PAS" evidence="3">
    <location>
        <begin position="250"/>
        <end position="320"/>
    </location>
</feature>
<dbReference type="EMBL" id="VOQF01000005">
    <property type="protein sequence ID" value="TXC91137.1"/>
    <property type="molecule type" value="Genomic_DNA"/>
</dbReference>
<keyword evidence="1" id="KW-0175">Coiled coil</keyword>
<evidence type="ECO:0000313" key="6">
    <source>
        <dbReference type="EMBL" id="TXC91137.1"/>
    </source>
</evidence>
<feature type="transmembrane region" description="Helical" evidence="2">
    <location>
        <begin position="172"/>
        <end position="194"/>
    </location>
</feature>
<accession>A0A5C6W2K9</accession>
<dbReference type="PANTHER" id="PTHR44757">
    <property type="entry name" value="DIGUANYLATE CYCLASE DGCP"/>
    <property type="match status" value="1"/>
</dbReference>
<dbReference type="SMART" id="SM00091">
    <property type="entry name" value="PAS"/>
    <property type="match status" value="1"/>
</dbReference>
<dbReference type="SMART" id="SM00052">
    <property type="entry name" value="EAL"/>
    <property type="match status" value="1"/>
</dbReference>
<dbReference type="SMART" id="SM00267">
    <property type="entry name" value="GGDEF"/>
    <property type="match status" value="1"/>
</dbReference>
<keyword evidence="7" id="KW-1185">Reference proteome</keyword>
<dbReference type="InterPro" id="IPR052155">
    <property type="entry name" value="Biofilm_reg_signaling"/>
</dbReference>
<dbReference type="Gene3D" id="3.30.70.270">
    <property type="match status" value="1"/>
</dbReference>
<keyword evidence="2" id="KW-1133">Transmembrane helix</keyword>
<dbReference type="CDD" id="cd01949">
    <property type="entry name" value="GGDEF"/>
    <property type="match status" value="1"/>
</dbReference>
<dbReference type="Gene3D" id="3.20.20.450">
    <property type="entry name" value="EAL domain"/>
    <property type="match status" value="1"/>
</dbReference>
<evidence type="ECO:0000313" key="7">
    <source>
        <dbReference type="Proteomes" id="UP000321363"/>
    </source>
</evidence>
<dbReference type="SUPFAM" id="SSF55073">
    <property type="entry name" value="Nucleotide cyclase"/>
    <property type="match status" value="1"/>
</dbReference>
<dbReference type="CDD" id="cd01948">
    <property type="entry name" value="EAL"/>
    <property type="match status" value="1"/>
</dbReference>
<feature type="transmembrane region" description="Helical" evidence="2">
    <location>
        <begin position="75"/>
        <end position="93"/>
    </location>
</feature>
<organism evidence="6 7">
    <name type="scientific">Metabacillus litoralis</name>
    <dbReference type="NCBI Taxonomy" id="152268"/>
    <lineage>
        <taxon>Bacteria</taxon>
        <taxon>Bacillati</taxon>
        <taxon>Bacillota</taxon>
        <taxon>Bacilli</taxon>
        <taxon>Bacillales</taxon>
        <taxon>Bacillaceae</taxon>
        <taxon>Metabacillus</taxon>
    </lineage>
</organism>
<evidence type="ECO:0000256" key="1">
    <source>
        <dbReference type="SAM" id="Coils"/>
    </source>
</evidence>
<evidence type="ECO:0000259" key="3">
    <source>
        <dbReference type="PROSITE" id="PS50112"/>
    </source>
</evidence>
<dbReference type="PROSITE" id="PS50112">
    <property type="entry name" value="PAS"/>
    <property type="match status" value="1"/>
</dbReference>
<dbReference type="AlphaFoldDB" id="A0A5C6W2K9"/>
<sequence>MNQVTELLSLIDSKYYFLNNTGMILAIIYIFIICRKIKLGKKPARFLDAVFIGLLVWTALLFMLLSLNISIYDEIVRLSISLFISIIAIYFVLKEARGFEPLTIRRFFLLVLSFTFLLLLGEGVLYIIIFKDFIALHSTLIIITFFLTLGIVSAALRLFYQINSELLHKRAMFLSIIGGIFTGLGVAGIPYMIFIALVNFESFSSNPSLIRETILIPFALELLYLFILGIIPSTFGEMKLSEEKEKLSISTQQYESLFKLNPSGVILVDKSGYIKSANQTAINLLGYSSVELIDQKFDIITGGNHHTLYNNVLEGIYSEQHKRIETSLYTRNKHEIIVDLTIIPIIVKNDVIGVYGMFKDITLEKTNKELVHFLAYHDDLTHLPNRRFLIEEVSSIVDAKTCFTIYSLDFDQFKIVNDIYGHHIGDLIICEVANRFVTNLPKNCRIARMGGDEFAILLPEVTNCEQVESLAKQILSLFDKPIHVSNIEWNLTTSIGIATYPKDGDKTDVVFKSADIALYRSKSNGTNGYEFYSEELNQEIIEFAFLEQELKKAIENETIQIFFQPKYNAKSESFVGVESLARWTLEERGVISPSTFIPIAEKSGLIVQLDQYILKKACIQFKSLIEEGYDLKGLSVNFSQLLFYHDHIVDFVLETLKAAELSPVQLEIEITETIAMYNTAYTLNILNELKSHGIRISLDDFGTGYSSISYLKVLPIDCLKIDKSFINDLIVDKQSDALVITLISMANILEIDVIAEGVETIEQAEFLFKHHCYDIQGYLYSRPLPLEEMRTLLQQGSSRHIV</sequence>
<dbReference type="Pfam" id="PF00990">
    <property type="entry name" value="GGDEF"/>
    <property type="match status" value="1"/>
</dbReference>
<dbReference type="PANTHER" id="PTHR44757:SF2">
    <property type="entry name" value="BIOFILM ARCHITECTURE MAINTENANCE PROTEIN MBAA"/>
    <property type="match status" value="1"/>
</dbReference>
<dbReference type="Gene3D" id="3.30.450.20">
    <property type="entry name" value="PAS domain"/>
    <property type="match status" value="1"/>
</dbReference>
<dbReference type="CDD" id="cd00130">
    <property type="entry name" value="PAS"/>
    <property type="match status" value="1"/>
</dbReference>
<feature type="transmembrane region" description="Helical" evidence="2">
    <location>
        <begin position="46"/>
        <end position="69"/>
    </location>
</feature>
<keyword evidence="2" id="KW-0812">Transmembrane</keyword>
<feature type="transmembrane region" description="Helical" evidence="2">
    <location>
        <begin position="107"/>
        <end position="129"/>
    </location>
</feature>
<dbReference type="InterPro" id="IPR035965">
    <property type="entry name" value="PAS-like_dom_sf"/>
</dbReference>
<dbReference type="SUPFAM" id="SSF141868">
    <property type="entry name" value="EAL domain-like"/>
    <property type="match status" value="1"/>
</dbReference>
<feature type="transmembrane region" description="Helical" evidence="2">
    <location>
        <begin position="135"/>
        <end position="160"/>
    </location>
</feature>
<dbReference type="InterPro" id="IPR043128">
    <property type="entry name" value="Rev_trsase/Diguanyl_cyclase"/>
</dbReference>
<feature type="coiled-coil region" evidence="1">
    <location>
        <begin position="529"/>
        <end position="556"/>
    </location>
</feature>
<dbReference type="InterPro" id="IPR035919">
    <property type="entry name" value="EAL_sf"/>
</dbReference>
<dbReference type="InterPro" id="IPR000014">
    <property type="entry name" value="PAS"/>
</dbReference>
<dbReference type="InterPro" id="IPR000160">
    <property type="entry name" value="GGDEF_dom"/>
</dbReference>